<evidence type="ECO:0000256" key="1">
    <source>
        <dbReference type="SAM" id="SignalP"/>
    </source>
</evidence>
<proteinExistence type="predicted"/>
<feature type="chain" id="PRO_5022975829" description="Secreted protein" evidence="1">
    <location>
        <begin position="28"/>
        <end position="80"/>
    </location>
</feature>
<keyword evidence="1" id="KW-0732">Signal</keyword>
<feature type="signal peptide" evidence="1">
    <location>
        <begin position="1"/>
        <end position="27"/>
    </location>
</feature>
<name>A0A5E4PVN4_9NEOP</name>
<evidence type="ECO:0000313" key="3">
    <source>
        <dbReference type="Proteomes" id="UP000324832"/>
    </source>
</evidence>
<keyword evidence="3" id="KW-1185">Reference proteome</keyword>
<accession>A0A5E4PVN4</accession>
<protein>
    <recommendedName>
        <fullName evidence="4">Secreted protein</fullName>
    </recommendedName>
</protein>
<gene>
    <name evidence="2" type="ORF">LSINAPIS_LOCUS2478</name>
</gene>
<evidence type="ECO:0000313" key="2">
    <source>
        <dbReference type="EMBL" id="VVC89335.1"/>
    </source>
</evidence>
<dbReference type="EMBL" id="FZQP02000515">
    <property type="protein sequence ID" value="VVC89335.1"/>
    <property type="molecule type" value="Genomic_DNA"/>
</dbReference>
<sequence>MFDCLRQNLHTMRVTLLVLSSAYLASCIPPPHPAVVAVRQAEELLPPHLRSPALSNPHLQRVLPLTSLLHNGEQARSTTS</sequence>
<evidence type="ECO:0008006" key="4">
    <source>
        <dbReference type="Google" id="ProtNLM"/>
    </source>
</evidence>
<dbReference type="Proteomes" id="UP000324832">
    <property type="component" value="Unassembled WGS sequence"/>
</dbReference>
<reference evidence="2 3" key="1">
    <citation type="submission" date="2017-07" db="EMBL/GenBank/DDBJ databases">
        <authorList>
            <person name="Talla V."/>
            <person name="Backstrom N."/>
        </authorList>
    </citation>
    <scope>NUCLEOTIDE SEQUENCE [LARGE SCALE GENOMIC DNA]</scope>
</reference>
<dbReference type="AlphaFoldDB" id="A0A5E4PVN4"/>
<organism evidence="2 3">
    <name type="scientific">Leptidea sinapis</name>
    <dbReference type="NCBI Taxonomy" id="189913"/>
    <lineage>
        <taxon>Eukaryota</taxon>
        <taxon>Metazoa</taxon>
        <taxon>Ecdysozoa</taxon>
        <taxon>Arthropoda</taxon>
        <taxon>Hexapoda</taxon>
        <taxon>Insecta</taxon>
        <taxon>Pterygota</taxon>
        <taxon>Neoptera</taxon>
        <taxon>Endopterygota</taxon>
        <taxon>Lepidoptera</taxon>
        <taxon>Glossata</taxon>
        <taxon>Ditrysia</taxon>
        <taxon>Papilionoidea</taxon>
        <taxon>Pieridae</taxon>
        <taxon>Dismorphiinae</taxon>
        <taxon>Leptidea</taxon>
    </lineage>
</organism>